<sequence length="213" mass="24580">MLLSKGILVNRGKTCFLLNKNGEHCEMISAAECVIPSADNITRYTSKYNSRFSEGTYRSYDGRFKAHVRTRFLSPRITYTVNLVFKFYLTKKNLSKPALLALKYKLEGETKSSILYLADGREDGWMMVELFQFASDTRIFDVKICFEGIEYSFTSFLQVKGIEFRPLEKWFTLAKNGKKCLMLSARVALDYYLDQDLKKWLLILTGKSVLSAK</sequence>
<evidence type="ECO:0000313" key="2">
    <source>
        <dbReference type="Proteomes" id="UP001055879"/>
    </source>
</evidence>
<name>A0ACB8Z7Q0_ARCLA</name>
<reference evidence="2" key="1">
    <citation type="journal article" date="2022" name="Mol. Ecol. Resour.">
        <title>The genomes of chicory, endive, great burdock and yacon provide insights into Asteraceae palaeo-polyploidization history and plant inulin production.</title>
        <authorList>
            <person name="Fan W."/>
            <person name="Wang S."/>
            <person name="Wang H."/>
            <person name="Wang A."/>
            <person name="Jiang F."/>
            <person name="Liu H."/>
            <person name="Zhao H."/>
            <person name="Xu D."/>
            <person name="Zhang Y."/>
        </authorList>
    </citation>
    <scope>NUCLEOTIDE SEQUENCE [LARGE SCALE GENOMIC DNA]</scope>
    <source>
        <strain evidence="2">cv. Niubang</strain>
    </source>
</reference>
<gene>
    <name evidence="1" type="ORF">L6452_32041</name>
</gene>
<reference evidence="1 2" key="2">
    <citation type="journal article" date="2022" name="Mol. Ecol. Resour.">
        <title>The genomes of chicory, endive, great burdock and yacon provide insights into Asteraceae paleo-polyploidization history and plant inulin production.</title>
        <authorList>
            <person name="Fan W."/>
            <person name="Wang S."/>
            <person name="Wang H."/>
            <person name="Wang A."/>
            <person name="Jiang F."/>
            <person name="Liu H."/>
            <person name="Zhao H."/>
            <person name="Xu D."/>
            <person name="Zhang Y."/>
        </authorList>
    </citation>
    <scope>NUCLEOTIDE SEQUENCE [LARGE SCALE GENOMIC DNA]</scope>
    <source>
        <strain evidence="2">cv. Niubang</strain>
    </source>
</reference>
<accession>A0ACB8Z7Q0</accession>
<dbReference type="Proteomes" id="UP001055879">
    <property type="component" value="Linkage Group LG11"/>
</dbReference>
<protein>
    <submittedName>
        <fullName evidence="1">Uncharacterized protein</fullName>
    </submittedName>
</protein>
<proteinExistence type="predicted"/>
<comment type="caution">
    <text evidence="1">The sequence shown here is derived from an EMBL/GenBank/DDBJ whole genome shotgun (WGS) entry which is preliminary data.</text>
</comment>
<keyword evidence="2" id="KW-1185">Reference proteome</keyword>
<evidence type="ECO:0000313" key="1">
    <source>
        <dbReference type="EMBL" id="KAI3692230.1"/>
    </source>
</evidence>
<dbReference type="EMBL" id="CM042057">
    <property type="protein sequence ID" value="KAI3692230.1"/>
    <property type="molecule type" value="Genomic_DNA"/>
</dbReference>
<organism evidence="1 2">
    <name type="scientific">Arctium lappa</name>
    <name type="common">Greater burdock</name>
    <name type="synonym">Lappa major</name>
    <dbReference type="NCBI Taxonomy" id="4217"/>
    <lineage>
        <taxon>Eukaryota</taxon>
        <taxon>Viridiplantae</taxon>
        <taxon>Streptophyta</taxon>
        <taxon>Embryophyta</taxon>
        <taxon>Tracheophyta</taxon>
        <taxon>Spermatophyta</taxon>
        <taxon>Magnoliopsida</taxon>
        <taxon>eudicotyledons</taxon>
        <taxon>Gunneridae</taxon>
        <taxon>Pentapetalae</taxon>
        <taxon>asterids</taxon>
        <taxon>campanulids</taxon>
        <taxon>Asterales</taxon>
        <taxon>Asteraceae</taxon>
        <taxon>Carduoideae</taxon>
        <taxon>Cardueae</taxon>
        <taxon>Arctiinae</taxon>
        <taxon>Arctium</taxon>
    </lineage>
</organism>